<dbReference type="KEGG" id="vg:26630660"/>
<evidence type="ECO:0000313" key="3">
    <source>
        <dbReference type="Proteomes" id="UP000204421"/>
    </source>
</evidence>
<dbReference type="OrthoDB" id="22240at10239"/>
<dbReference type="GeneID" id="26630660"/>
<accession>A0A0H4TKZ3</accession>
<feature type="domain" description="DUF6378" evidence="1">
    <location>
        <begin position="5"/>
        <end position="86"/>
    </location>
</feature>
<dbReference type="InterPro" id="IPR045958">
    <property type="entry name" value="DUF6378"/>
</dbReference>
<gene>
    <name evidence="2" type="ORF">SEA_SMEADLEY_56</name>
</gene>
<evidence type="ECO:0000313" key="2">
    <source>
        <dbReference type="EMBL" id="AKQ07624.1"/>
    </source>
</evidence>
<sequence>MTESILQEAERLINGDRAATYGDASKSFWDIAERWNVELMDKLNQSLTAHDVAHMMIQLKLSRARNGFHRDSYVDIGGYAGLTERLTPEPESAREPRVWDSLLYVPFGVRVVDEDRDIWSYRHDGGWGYTRRQGNWMRARYDLTNYCGPFTEILDG</sequence>
<organism evidence="2 3">
    <name type="scientific">Mycobacterium phage Smeadley</name>
    <dbReference type="NCBI Taxonomy" id="1673873"/>
    <lineage>
        <taxon>Viruses</taxon>
        <taxon>Duplodnaviria</taxon>
        <taxon>Heunggongvirae</taxon>
        <taxon>Uroviricota</taxon>
        <taxon>Caudoviricetes</taxon>
        <taxon>Fromanvirus</taxon>
        <taxon>Fromanvirus astro</taxon>
    </lineage>
</organism>
<name>A0A0H4TKZ3_9CAUD</name>
<proteinExistence type="predicted"/>
<dbReference type="Proteomes" id="UP000204421">
    <property type="component" value="Segment"/>
</dbReference>
<dbReference type="RefSeq" id="YP_009204146.1">
    <property type="nucleotide sequence ID" value="NC_028860.1"/>
</dbReference>
<reference evidence="2 3" key="1">
    <citation type="submission" date="2015-06" db="EMBL/GenBank/DDBJ databases">
        <authorList>
            <person name="Akther S."/>
            <person name="Anaya M."/>
            <person name="Carvajal B."/>
            <person name="Chen Y."/>
            <person name="Estrada B."/>
            <person name="Gedeon F."/>
            <person name="Golebiewska U.P."/>
            <person name="Gu W."/>
            <person name="Hernandez A."/>
            <person name="Islam T."/>
            <person name="Jin Y."/>
            <person name="Jung S.M.I.N."/>
            <person name="Nieves W."/>
            <person name="Patel N."/>
            <person name="Qu S."/>
            <person name="Sookdeo T."/>
            <person name="Tobar N."/>
            <person name="Victor W."/>
            <person name="Serrano M.G."/>
            <person name="Buck G."/>
            <person name="Lee V."/>
            <person name="Wang Y."/>
            <person name="Carvalho R."/>
            <person name="Voegtly L."/>
            <person name="Shi R."/>
            <person name="Duckworth R."/>
            <person name="Johnson A."/>
            <person name="Loviza R."/>
            <person name="Walstead R."/>
            <person name="Shah Z."/>
            <person name="Kiflezghi M."/>
            <person name="Wade K."/>
            <person name="Delesalle V.A."/>
            <person name="Bradley K.W."/>
            <person name="Asai D.J."/>
            <person name="Bowman C.A."/>
            <person name="Russell D.A."/>
            <person name="Pope W.H."/>
            <person name="Jacobs-Sera D."/>
            <person name="Hendrix R.W."/>
            <person name="Hatfull G.F."/>
        </authorList>
    </citation>
    <scope>NUCLEOTIDE SEQUENCE [LARGE SCALE GENOMIC DNA]</scope>
</reference>
<protein>
    <recommendedName>
        <fullName evidence="1">DUF6378 domain-containing protein</fullName>
    </recommendedName>
</protein>
<dbReference type="EMBL" id="KT184694">
    <property type="protein sequence ID" value="AKQ07624.1"/>
    <property type="molecule type" value="Genomic_DNA"/>
</dbReference>
<dbReference type="Pfam" id="PF19905">
    <property type="entry name" value="DUF6378"/>
    <property type="match status" value="1"/>
</dbReference>
<evidence type="ECO:0000259" key="1">
    <source>
        <dbReference type="Pfam" id="PF19905"/>
    </source>
</evidence>